<sequence>MIFGLRLIIVAAGTVSSRNWYEPTTRVATRREKCEGLPLFERQNFDMVSCAYIEFYWVDRTSEMRERDPCNFRVSCVPTHRQHLHGIELYEELPTTTTSTTTAIPTTTSASKETTITEPTTTTVASTAEETVTSTSSAATMATEKTTTTMTEETATEQPATTTTSSASPAVESATTMFLETTTKTLNETITGLPSIEPVAKTPKKQPHHHHKGHHGAKGKGKGKKAKTTKEESTTLSKKDDDDASTIEKIIDLYEPTATQTEAKPSQAIASTAPTQAPATGKVPDLSMPANELAKQNVVDWYLVHL</sequence>
<feature type="compositionally biased region" description="Basic residues" evidence="1">
    <location>
        <begin position="202"/>
        <end position="227"/>
    </location>
</feature>
<organism evidence="3 4">
    <name type="scientific">Teladorsagia circumcincta</name>
    <name type="common">Brown stomach worm</name>
    <name type="synonym">Ostertagia circumcincta</name>
    <dbReference type="NCBI Taxonomy" id="45464"/>
    <lineage>
        <taxon>Eukaryota</taxon>
        <taxon>Metazoa</taxon>
        <taxon>Ecdysozoa</taxon>
        <taxon>Nematoda</taxon>
        <taxon>Chromadorea</taxon>
        <taxon>Rhabditida</taxon>
        <taxon>Rhabditina</taxon>
        <taxon>Rhabditomorpha</taxon>
        <taxon>Strongyloidea</taxon>
        <taxon>Trichostrongylidae</taxon>
        <taxon>Teladorsagia</taxon>
    </lineage>
</organism>
<gene>
    <name evidence="3" type="ORF">TELCIR_09857</name>
</gene>
<feature type="compositionally biased region" description="Polar residues" evidence="1">
    <location>
        <begin position="257"/>
        <end position="278"/>
    </location>
</feature>
<name>A0A2G9UDN9_TELCI</name>
<dbReference type="AlphaFoldDB" id="A0A2G9UDN9"/>
<feature type="signal peptide" evidence="2">
    <location>
        <begin position="1"/>
        <end position="17"/>
    </location>
</feature>
<proteinExistence type="predicted"/>
<dbReference type="Proteomes" id="UP000230423">
    <property type="component" value="Unassembled WGS sequence"/>
</dbReference>
<feature type="region of interest" description="Disordered" evidence="1">
    <location>
        <begin position="96"/>
        <end position="172"/>
    </location>
</feature>
<feature type="chain" id="PRO_5013829669" evidence="2">
    <location>
        <begin position="18"/>
        <end position="306"/>
    </location>
</feature>
<evidence type="ECO:0000313" key="4">
    <source>
        <dbReference type="Proteomes" id="UP000230423"/>
    </source>
</evidence>
<keyword evidence="2" id="KW-0732">Signal</keyword>
<feature type="region of interest" description="Disordered" evidence="1">
    <location>
        <begin position="256"/>
        <end position="281"/>
    </location>
</feature>
<feature type="region of interest" description="Disordered" evidence="1">
    <location>
        <begin position="198"/>
        <end position="242"/>
    </location>
</feature>
<evidence type="ECO:0000313" key="3">
    <source>
        <dbReference type="EMBL" id="PIO68358.1"/>
    </source>
</evidence>
<protein>
    <submittedName>
        <fullName evidence="3">Uncharacterized protein</fullName>
    </submittedName>
</protein>
<reference evidence="3 4" key="1">
    <citation type="submission" date="2015-09" db="EMBL/GenBank/DDBJ databases">
        <title>Draft genome of the parasitic nematode Teladorsagia circumcincta isolate WARC Sus (inbred).</title>
        <authorList>
            <person name="Mitreva M."/>
        </authorList>
    </citation>
    <scope>NUCLEOTIDE SEQUENCE [LARGE SCALE GENOMIC DNA]</scope>
    <source>
        <strain evidence="3 4">S</strain>
    </source>
</reference>
<dbReference type="OrthoDB" id="5877994at2759"/>
<accession>A0A2G9UDN9</accession>
<evidence type="ECO:0000256" key="2">
    <source>
        <dbReference type="SAM" id="SignalP"/>
    </source>
</evidence>
<dbReference type="EMBL" id="KZ347139">
    <property type="protein sequence ID" value="PIO68358.1"/>
    <property type="molecule type" value="Genomic_DNA"/>
</dbReference>
<feature type="compositionally biased region" description="Basic and acidic residues" evidence="1">
    <location>
        <begin position="228"/>
        <end position="241"/>
    </location>
</feature>
<evidence type="ECO:0000256" key="1">
    <source>
        <dbReference type="SAM" id="MobiDB-lite"/>
    </source>
</evidence>
<keyword evidence="4" id="KW-1185">Reference proteome</keyword>